<feature type="transmembrane region" description="Helical" evidence="7">
    <location>
        <begin position="66"/>
        <end position="84"/>
    </location>
</feature>
<evidence type="ECO:0000256" key="3">
    <source>
        <dbReference type="ARBA" id="ARBA00022692"/>
    </source>
</evidence>
<keyword evidence="2 7" id="KW-0132">Cell division</keyword>
<evidence type="ECO:0000256" key="1">
    <source>
        <dbReference type="ARBA" id="ARBA00022475"/>
    </source>
</evidence>
<dbReference type="GO" id="GO:0051301">
    <property type="term" value="P:cell division"/>
    <property type="evidence" value="ECO:0007669"/>
    <property type="project" value="UniProtKB-UniRule"/>
</dbReference>
<evidence type="ECO:0000313" key="9">
    <source>
        <dbReference type="Proteomes" id="UP000617426"/>
    </source>
</evidence>
<dbReference type="EMBL" id="JACHMK010000001">
    <property type="protein sequence ID" value="MBB6333691.1"/>
    <property type="molecule type" value="Genomic_DNA"/>
</dbReference>
<name>A0A7K0K6H3_9ACTO</name>
<organism evidence="8 9">
    <name type="scientific">Schaalia hyovaginalis</name>
    <dbReference type="NCBI Taxonomy" id="29316"/>
    <lineage>
        <taxon>Bacteria</taxon>
        <taxon>Bacillati</taxon>
        <taxon>Actinomycetota</taxon>
        <taxon>Actinomycetes</taxon>
        <taxon>Actinomycetales</taxon>
        <taxon>Actinomycetaceae</taxon>
        <taxon>Schaalia</taxon>
    </lineage>
</organism>
<proteinExistence type="inferred from homology"/>
<evidence type="ECO:0000256" key="2">
    <source>
        <dbReference type="ARBA" id="ARBA00022618"/>
    </source>
</evidence>
<sequence>MAESKKRKKGGKEASDDTEIHSWTEGIPVSPRWWAPAFVTLLLLGLVWLMVYYISGGLYPIPSISWWNMVIGLAIMMVGFLMTLRWR</sequence>
<keyword evidence="4 7" id="KW-1133">Transmembrane helix</keyword>
<dbReference type="AlphaFoldDB" id="A0A7K0K6H3"/>
<protein>
    <recommendedName>
        <fullName evidence="7">Cell division protein CrgA</fullName>
    </recommendedName>
</protein>
<keyword evidence="1 7" id="KW-1003">Cell membrane</keyword>
<dbReference type="RefSeq" id="WP_184451376.1">
    <property type="nucleotide sequence ID" value="NZ_JACHMK010000001.1"/>
</dbReference>
<reference evidence="8" key="1">
    <citation type="submission" date="2020-08" db="EMBL/GenBank/DDBJ databases">
        <title>Sequencing the genomes of 1000 actinobacteria strains.</title>
        <authorList>
            <person name="Klenk H.-P."/>
        </authorList>
    </citation>
    <scope>NUCLEOTIDE SEQUENCE</scope>
    <source>
        <strain evidence="8">DSM 10695</strain>
    </source>
</reference>
<dbReference type="GO" id="GO:0005886">
    <property type="term" value="C:plasma membrane"/>
    <property type="evidence" value="ECO:0007669"/>
    <property type="project" value="UniProtKB-SubCell"/>
</dbReference>
<accession>A0A7K0K6H3</accession>
<gene>
    <name evidence="7" type="primary">crgA</name>
    <name evidence="8" type="ORF">HD592_000256</name>
</gene>
<keyword evidence="3 7" id="KW-0812">Transmembrane</keyword>
<evidence type="ECO:0000256" key="6">
    <source>
        <dbReference type="ARBA" id="ARBA00023306"/>
    </source>
</evidence>
<feature type="transmembrane region" description="Helical" evidence="7">
    <location>
        <begin position="33"/>
        <end position="54"/>
    </location>
</feature>
<keyword evidence="9" id="KW-1185">Reference proteome</keyword>
<comment type="similarity">
    <text evidence="7">Belongs to the CrgA family.</text>
</comment>
<keyword evidence="5 7" id="KW-0472">Membrane</keyword>
<evidence type="ECO:0000256" key="7">
    <source>
        <dbReference type="HAMAP-Rule" id="MF_00631"/>
    </source>
</evidence>
<evidence type="ECO:0000256" key="4">
    <source>
        <dbReference type="ARBA" id="ARBA00022989"/>
    </source>
</evidence>
<evidence type="ECO:0000313" key="8">
    <source>
        <dbReference type="EMBL" id="MBB6333691.1"/>
    </source>
</evidence>
<dbReference type="HAMAP" id="MF_00631">
    <property type="entry name" value="CrgA"/>
    <property type="match status" value="1"/>
</dbReference>
<comment type="function">
    <text evidence="7">Involved in cell division.</text>
</comment>
<dbReference type="InterPro" id="IPR009619">
    <property type="entry name" value="CrgA"/>
</dbReference>
<evidence type="ECO:0000256" key="5">
    <source>
        <dbReference type="ARBA" id="ARBA00023136"/>
    </source>
</evidence>
<keyword evidence="6 7" id="KW-0131">Cell cycle</keyword>
<comment type="caution">
    <text evidence="8">The sequence shown here is derived from an EMBL/GenBank/DDBJ whole genome shotgun (WGS) entry which is preliminary data.</text>
</comment>
<dbReference type="Proteomes" id="UP000617426">
    <property type="component" value="Unassembled WGS sequence"/>
</dbReference>
<dbReference type="Pfam" id="PF06781">
    <property type="entry name" value="CrgA"/>
    <property type="match status" value="1"/>
</dbReference>
<dbReference type="GeneID" id="85978302"/>
<comment type="subcellular location">
    <subcellularLocation>
        <location evidence="7">Cell membrane</location>
        <topology evidence="7">Multi-pass membrane protein</topology>
    </subcellularLocation>
</comment>